<dbReference type="InterPro" id="IPR002347">
    <property type="entry name" value="SDR_fam"/>
</dbReference>
<dbReference type="SMART" id="SM00822">
    <property type="entry name" value="PKS_KR"/>
    <property type="match status" value="1"/>
</dbReference>
<dbReference type="PANTHER" id="PTHR43658">
    <property type="entry name" value="SHORT-CHAIN DEHYDROGENASE/REDUCTASE"/>
    <property type="match status" value="1"/>
</dbReference>
<dbReference type="EMBL" id="FMJB01000046">
    <property type="protein sequence ID" value="SCM67568.1"/>
    <property type="molecule type" value="Genomic_DNA"/>
</dbReference>
<dbReference type="Pfam" id="PF00106">
    <property type="entry name" value="adh_short"/>
    <property type="match status" value="1"/>
</dbReference>
<evidence type="ECO:0000259" key="3">
    <source>
        <dbReference type="SMART" id="SM00822"/>
    </source>
</evidence>
<name>A0A1M4N0M9_9RHOB</name>
<protein>
    <submittedName>
        <fullName evidence="4">3-hydroxy-2-methylbutyryl-CoA dehydrogenase</fullName>
    </submittedName>
</protein>
<organism evidence="4 5">
    <name type="scientific">Donghicola eburneus</name>
    <dbReference type="NCBI Taxonomy" id="393278"/>
    <lineage>
        <taxon>Bacteria</taxon>
        <taxon>Pseudomonadati</taxon>
        <taxon>Pseudomonadota</taxon>
        <taxon>Alphaproteobacteria</taxon>
        <taxon>Rhodobacterales</taxon>
        <taxon>Roseobacteraceae</taxon>
        <taxon>Donghicola</taxon>
    </lineage>
</organism>
<feature type="domain" description="Ketoreductase" evidence="3">
    <location>
        <begin position="6"/>
        <end position="192"/>
    </location>
</feature>
<evidence type="ECO:0000313" key="4">
    <source>
        <dbReference type="EMBL" id="SCM67568.1"/>
    </source>
</evidence>
<dbReference type="PRINTS" id="PR00080">
    <property type="entry name" value="SDRFAMILY"/>
</dbReference>
<dbReference type="PRINTS" id="PR00081">
    <property type="entry name" value="GDHRDH"/>
</dbReference>
<comment type="similarity">
    <text evidence="2">Belongs to the short-chain dehydrogenases/reductases (SDR) family.</text>
</comment>
<dbReference type="RefSeq" id="WP_072706194.1">
    <property type="nucleotide sequence ID" value="NZ_FMJB01000046.1"/>
</dbReference>
<keyword evidence="1" id="KW-0560">Oxidoreductase</keyword>
<proteinExistence type="inferred from homology"/>
<evidence type="ECO:0000256" key="1">
    <source>
        <dbReference type="ARBA" id="ARBA00023002"/>
    </source>
</evidence>
<keyword evidence="5" id="KW-1185">Reference proteome</keyword>
<dbReference type="SUPFAM" id="SSF51735">
    <property type="entry name" value="NAD(P)-binding Rossmann-fold domains"/>
    <property type="match status" value="1"/>
</dbReference>
<evidence type="ECO:0000256" key="2">
    <source>
        <dbReference type="RuleBase" id="RU000363"/>
    </source>
</evidence>
<dbReference type="PROSITE" id="PS00061">
    <property type="entry name" value="ADH_SHORT"/>
    <property type="match status" value="1"/>
</dbReference>
<dbReference type="InterPro" id="IPR020904">
    <property type="entry name" value="Sc_DH/Rdtase_CS"/>
</dbReference>
<accession>A0A1M4N0M9</accession>
<dbReference type="InterPro" id="IPR057326">
    <property type="entry name" value="KR_dom"/>
</dbReference>
<dbReference type="PANTHER" id="PTHR43658:SF8">
    <property type="entry name" value="17-BETA-HYDROXYSTEROID DEHYDROGENASE 14-RELATED"/>
    <property type="match status" value="1"/>
</dbReference>
<dbReference type="Gene3D" id="3.40.50.720">
    <property type="entry name" value="NAD(P)-binding Rossmann-like Domain"/>
    <property type="match status" value="1"/>
</dbReference>
<evidence type="ECO:0000313" key="5">
    <source>
        <dbReference type="Proteomes" id="UP000184085"/>
    </source>
</evidence>
<reference evidence="5" key="1">
    <citation type="submission" date="2016-09" db="EMBL/GenBank/DDBJ databases">
        <authorList>
            <person name="Wibberg D."/>
        </authorList>
    </citation>
    <scope>NUCLEOTIDE SEQUENCE [LARGE SCALE GENOMIC DNA]</scope>
</reference>
<dbReference type="AlphaFoldDB" id="A0A1M4N0M9"/>
<sequence>MDIKGKVALVTGGGSGLGEATARRLAAAGAKVAVVDLSQERADAVANSIGGVGIAADVSNAEQVEAGFVKAAEVLGATPAIVVSCAGIGTASRILPRDGSLTIDSFALALKVNLLGTYTVLNIAAREMAKVDPLDDDGSRGVIINTSSVAFEDGQIGQAAYSASKGGVASMTLPAARELSRFGIRVMAIAPGLFETAMSAGLPDDIRAEICKSIPFPSRMGMPDEYARLVEQIVENSMLNGTVIRLDASARMPAK</sequence>
<dbReference type="GO" id="GO:0016491">
    <property type="term" value="F:oxidoreductase activity"/>
    <property type="evidence" value="ECO:0007669"/>
    <property type="project" value="UniProtKB-KW"/>
</dbReference>
<gene>
    <name evidence="4" type="ORF">KARMA_1768</name>
</gene>
<dbReference type="InterPro" id="IPR036291">
    <property type="entry name" value="NAD(P)-bd_dom_sf"/>
</dbReference>
<dbReference type="Proteomes" id="UP000184085">
    <property type="component" value="Unassembled WGS sequence"/>
</dbReference>